<dbReference type="SUPFAM" id="SSF54862">
    <property type="entry name" value="4Fe-4S ferredoxins"/>
    <property type="match status" value="1"/>
</dbReference>
<feature type="domain" description="4Fe-4S ferredoxin-type" evidence="5">
    <location>
        <begin position="7"/>
        <end position="37"/>
    </location>
</feature>
<dbReference type="SUPFAM" id="SSF46548">
    <property type="entry name" value="alpha-helical ferredoxin"/>
    <property type="match status" value="1"/>
</dbReference>
<evidence type="ECO:0000313" key="6">
    <source>
        <dbReference type="EMBL" id="UYP45715.1"/>
    </source>
</evidence>
<dbReference type="InterPro" id="IPR017896">
    <property type="entry name" value="4Fe4S_Fe-S-bd"/>
</dbReference>
<dbReference type="InterPro" id="IPR009051">
    <property type="entry name" value="Helical_ferredxn"/>
</dbReference>
<dbReference type="GO" id="GO:0004324">
    <property type="term" value="F:ferredoxin-NADP+ reductase activity"/>
    <property type="evidence" value="ECO:0007669"/>
    <property type="project" value="UniProtKB-EC"/>
</dbReference>
<dbReference type="Pfam" id="PF04432">
    <property type="entry name" value="FrhB_FdhB_C"/>
    <property type="match status" value="1"/>
</dbReference>
<evidence type="ECO:0000313" key="7">
    <source>
        <dbReference type="Proteomes" id="UP001208689"/>
    </source>
</evidence>
<dbReference type="InterPro" id="IPR007525">
    <property type="entry name" value="FrhB_FdhB_C"/>
</dbReference>
<sequence>MSFRLLKQEIINPGLCQGCGLCTGSCKHLIMEDLKPTLDDFCIMERDGEACGKCYSKCPQIRLTKVSKETPLDILALKSTDEDIHRNAVSGGFVTTLNKYLLESGKVKKLVEVQSMNGRPVSVITSDPNDVRKYSGVSYGRSGVLEKMVEVLGDADHGPVGIVGVPCEIRGAKGIEDEMNTEIFKIGLFCNANIRGGESEEGEIYSPCRRSCPAGVDASGYINEIRQGNFQEAVDLIREMNPLPSICGRVCTHECEYNCTLIGTNHPIAIRELKKYITDWEMEHGRKIPIESGKSGNKKVAIIGSGPAGLTASYYLAQLGYKPTIFEKSDKTGGMLRFGVPKFRLPDEVLDYDVEFVKQAGVDVKLNSPIGPDLTFEDLKNQGYEAIFLAVGQYQPLTLKLEGEDLPNVHTAVEFLVDRKYRYWENLEEFKDKTVGILGGGPVAIDVAQTAIRLGAKKAIMVEIRSEEQLKMAREEIPAAEMPFIEYKYDTSTKKFSQTDDGRLVFNCHKVSQQPGENGRTNFEKIEGSEYSFDVDAIVIAIGQTGDLDLIDQASGSKLEKDRSKIKVDEITFETNLPGIFAGGDIIVRGKNVAVAAIAHGREAATSIDRYLRGQDLKEGRINRSKMFFHPILPPKDKSKKPPTEEIQTIWRNFEEIDGIFDESMAIKEANRCFNCNRFCSHCQDFAAIHADITAGEIGSEKDFTTVVIWTKRAQRIVQEMLKADLLVTGVVSKEAVDLAIDKKMKRRILEHSHTPREKIYNWLKLNGSGSISTLGEKLDMKVKDVRFNALRLVQKGQLVMAVEDDEPIFSLADE</sequence>
<dbReference type="PRINTS" id="PR00368">
    <property type="entry name" value="FADPNR"/>
</dbReference>
<dbReference type="Proteomes" id="UP001208689">
    <property type="component" value="Chromosome"/>
</dbReference>
<dbReference type="Gene3D" id="3.50.50.60">
    <property type="entry name" value="FAD/NAD(P)-binding domain"/>
    <property type="match status" value="2"/>
</dbReference>
<gene>
    <name evidence="6" type="ORF">NEF87_002000</name>
</gene>
<proteinExistence type="predicted"/>
<dbReference type="PANTHER" id="PTHR42783:SF3">
    <property type="entry name" value="GLUTAMATE SYNTHASE [NADPH] SMALL CHAIN-RELATED"/>
    <property type="match status" value="1"/>
</dbReference>
<dbReference type="InterPro" id="IPR007516">
    <property type="entry name" value="Co_F420_Hydgase/DH_bsu_N"/>
</dbReference>
<dbReference type="PRINTS" id="PR00469">
    <property type="entry name" value="PNDRDTASEII"/>
</dbReference>
<organism evidence="6 7">
    <name type="scientific">Candidatus Lokiarchaeum ossiferum</name>
    <dbReference type="NCBI Taxonomy" id="2951803"/>
    <lineage>
        <taxon>Archaea</taxon>
        <taxon>Promethearchaeati</taxon>
        <taxon>Promethearchaeota</taxon>
        <taxon>Promethearchaeia</taxon>
        <taxon>Promethearchaeales</taxon>
        <taxon>Promethearchaeaceae</taxon>
        <taxon>Candidatus Lokiarchaeum</taxon>
    </lineage>
</organism>
<dbReference type="EC" id="1.17.98.3" evidence="4"/>
<dbReference type="Pfam" id="PF07992">
    <property type="entry name" value="Pyr_redox_2"/>
    <property type="match status" value="1"/>
</dbReference>
<accession>A0ABY6HQC4</accession>
<protein>
    <recommendedName>
        <fullName evidence="4">formate dehydrogenase (coenzyme F420)</fullName>
        <ecNumber evidence="4">1.17.98.3</ecNumber>
    </recommendedName>
</protein>
<dbReference type="InterPro" id="IPR028261">
    <property type="entry name" value="DPD_II"/>
</dbReference>
<reference evidence="6" key="1">
    <citation type="submission" date="2022-09" db="EMBL/GenBank/DDBJ databases">
        <title>Actin cytoskeleton and complex cell architecture in an #Asgard archaeon.</title>
        <authorList>
            <person name="Ponce Toledo R.I."/>
            <person name="Schleper C."/>
            <person name="Rodrigues Oliveira T."/>
            <person name="Wollweber F."/>
            <person name="Xu J."/>
            <person name="Rittmann S."/>
            <person name="Klingl A."/>
            <person name="Pilhofer M."/>
        </authorList>
    </citation>
    <scope>NUCLEOTIDE SEQUENCE</scope>
    <source>
        <strain evidence="6">B-35</strain>
    </source>
</reference>
<dbReference type="InterPro" id="IPR023753">
    <property type="entry name" value="FAD/NAD-binding_dom"/>
</dbReference>
<name>A0ABY6HQC4_9ARCH</name>
<comment type="catalytic activity">
    <reaction evidence="3">
        <text>oxidized coenzyme F420-(gamma-L-Glu)(n) + formate + 2 H(+) = reduced coenzyme F420-(gamma-L-Glu)(n) + CO2</text>
        <dbReference type="Rhea" id="RHEA:42764"/>
        <dbReference type="Rhea" id="RHEA-COMP:12939"/>
        <dbReference type="Rhea" id="RHEA-COMP:14378"/>
        <dbReference type="ChEBI" id="CHEBI:15378"/>
        <dbReference type="ChEBI" id="CHEBI:15740"/>
        <dbReference type="ChEBI" id="CHEBI:16526"/>
        <dbReference type="ChEBI" id="CHEBI:133980"/>
        <dbReference type="ChEBI" id="CHEBI:139511"/>
        <dbReference type="EC" id="1.17.98.3"/>
    </reaction>
</comment>
<keyword evidence="2" id="KW-0862">Zinc</keyword>
<dbReference type="Gene3D" id="3.30.70.20">
    <property type="match status" value="1"/>
</dbReference>
<evidence type="ECO:0000256" key="3">
    <source>
        <dbReference type="ARBA" id="ARBA00047971"/>
    </source>
</evidence>
<dbReference type="Pfam" id="PF14691">
    <property type="entry name" value="Fer4_20"/>
    <property type="match status" value="1"/>
</dbReference>
<keyword evidence="6" id="KW-0560">Oxidoreductase</keyword>
<evidence type="ECO:0000259" key="5">
    <source>
        <dbReference type="PROSITE" id="PS51379"/>
    </source>
</evidence>
<keyword evidence="7" id="KW-1185">Reference proteome</keyword>
<comment type="cofactor">
    <cofactor evidence="1">
        <name>Zn(2+)</name>
        <dbReference type="ChEBI" id="CHEBI:29105"/>
    </cofactor>
</comment>
<dbReference type="EMBL" id="CP104013">
    <property type="protein sequence ID" value="UYP45715.1"/>
    <property type="molecule type" value="Genomic_DNA"/>
</dbReference>
<dbReference type="Gene3D" id="1.10.1060.10">
    <property type="entry name" value="Alpha-helical ferredoxin"/>
    <property type="match status" value="1"/>
</dbReference>
<evidence type="ECO:0000256" key="4">
    <source>
        <dbReference type="ARBA" id="ARBA00049724"/>
    </source>
</evidence>
<dbReference type="InterPro" id="IPR036188">
    <property type="entry name" value="FAD/NAD-bd_sf"/>
</dbReference>
<dbReference type="PANTHER" id="PTHR42783">
    <property type="entry name" value="GLUTAMATE SYNTHASE [NADPH] SMALL CHAIN"/>
    <property type="match status" value="1"/>
</dbReference>
<dbReference type="SUPFAM" id="SSF51971">
    <property type="entry name" value="Nucleotide-binding domain"/>
    <property type="match status" value="2"/>
</dbReference>
<dbReference type="PROSITE" id="PS51379">
    <property type="entry name" value="4FE4S_FER_2"/>
    <property type="match status" value="1"/>
</dbReference>
<evidence type="ECO:0000256" key="1">
    <source>
        <dbReference type="ARBA" id="ARBA00001947"/>
    </source>
</evidence>
<evidence type="ECO:0000256" key="2">
    <source>
        <dbReference type="ARBA" id="ARBA00022833"/>
    </source>
</evidence>
<dbReference type="Pfam" id="PF04422">
    <property type="entry name" value="FrhB_FdhB_N"/>
    <property type="match status" value="1"/>
</dbReference>